<organism evidence="2 3">
    <name type="scientific">Boletus reticuloceps</name>
    <dbReference type="NCBI Taxonomy" id="495285"/>
    <lineage>
        <taxon>Eukaryota</taxon>
        <taxon>Fungi</taxon>
        <taxon>Dikarya</taxon>
        <taxon>Basidiomycota</taxon>
        <taxon>Agaricomycotina</taxon>
        <taxon>Agaricomycetes</taxon>
        <taxon>Agaricomycetidae</taxon>
        <taxon>Boletales</taxon>
        <taxon>Boletineae</taxon>
        <taxon>Boletaceae</taxon>
        <taxon>Boletoideae</taxon>
        <taxon>Boletus</taxon>
    </lineage>
</organism>
<proteinExistence type="predicted"/>
<feature type="compositionally biased region" description="Low complexity" evidence="1">
    <location>
        <begin position="465"/>
        <end position="481"/>
    </location>
</feature>
<comment type="caution">
    <text evidence="2">The sequence shown here is derived from an EMBL/GenBank/DDBJ whole genome shotgun (WGS) entry which is preliminary data.</text>
</comment>
<reference evidence="2" key="1">
    <citation type="submission" date="2021-03" db="EMBL/GenBank/DDBJ databases">
        <title>Evolutionary innovations through gain and loss of genes in the ectomycorrhizal Boletales.</title>
        <authorList>
            <person name="Wu G."/>
            <person name="Miyauchi S."/>
            <person name="Morin E."/>
            <person name="Yang Z.-L."/>
            <person name="Xu J."/>
            <person name="Martin F.M."/>
        </authorList>
    </citation>
    <scope>NUCLEOTIDE SEQUENCE</scope>
    <source>
        <strain evidence="2">BR01</strain>
    </source>
</reference>
<accession>A0A8I2YYV6</accession>
<name>A0A8I2YYV6_9AGAM</name>
<evidence type="ECO:0000256" key="1">
    <source>
        <dbReference type="SAM" id="MobiDB-lite"/>
    </source>
</evidence>
<feature type="region of interest" description="Disordered" evidence="1">
    <location>
        <begin position="537"/>
        <end position="585"/>
    </location>
</feature>
<dbReference type="OrthoDB" id="2687738at2759"/>
<protein>
    <submittedName>
        <fullName evidence="2">Uncharacterized protein</fullName>
    </submittedName>
</protein>
<evidence type="ECO:0000313" key="2">
    <source>
        <dbReference type="EMBL" id="KAG6380670.1"/>
    </source>
</evidence>
<feature type="compositionally biased region" description="Polar residues" evidence="1">
    <location>
        <begin position="236"/>
        <end position="245"/>
    </location>
</feature>
<dbReference type="Proteomes" id="UP000683000">
    <property type="component" value="Unassembled WGS sequence"/>
</dbReference>
<feature type="compositionally biased region" description="Acidic residues" evidence="1">
    <location>
        <begin position="320"/>
        <end position="338"/>
    </location>
</feature>
<dbReference type="EMBL" id="JAGFBS010000002">
    <property type="protein sequence ID" value="KAG6380670.1"/>
    <property type="molecule type" value="Genomic_DNA"/>
</dbReference>
<feature type="compositionally biased region" description="Low complexity" evidence="1">
    <location>
        <begin position="179"/>
        <end position="189"/>
    </location>
</feature>
<evidence type="ECO:0000313" key="3">
    <source>
        <dbReference type="Proteomes" id="UP000683000"/>
    </source>
</evidence>
<feature type="region of interest" description="Disordered" evidence="1">
    <location>
        <begin position="1"/>
        <end position="391"/>
    </location>
</feature>
<feature type="compositionally biased region" description="Polar residues" evidence="1">
    <location>
        <begin position="11"/>
        <end position="32"/>
    </location>
</feature>
<feature type="compositionally biased region" description="Basic and acidic residues" evidence="1">
    <location>
        <begin position="352"/>
        <end position="361"/>
    </location>
</feature>
<gene>
    <name evidence="2" type="ORF">JVT61DRAFT_5041</name>
</gene>
<feature type="compositionally biased region" description="Acidic residues" evidence="1">
    <location>
        <begin position="444"/>
        <end position="458"/>
    </location>
</feature>
<dbReference type="AlphaFoldDB" id="A0A8I2YYV6"/>
<feature type="compositionally biased region" description="Low complexity" evidence="1">
    <location>
        <begin position="217"/>
        <end position="226"/>
    </location>
</feature>
<sequence length="611" mass="65310">MPLLGGLFYKRNNSLKNGPTPTESSASSVSNRDSTDGGHVFLPPPPPMYNLPAAASSSKLKLPFRRKPQLAQPNPKDTVVSLNDTAPPRISSVTSDSGHDLPPPPRKSLFGVYSNDSHHSVHSLPNEPSSHVHPDTHARLSSSDFRTETHLPHPHKKSPGLFSWARERTKSKPPPPPSSVSSVSSTSPPLDDASSFNLKSFRHVRADSPATHPQKMPMPSSDSLLPPARPRPRGSSVASDSSQRMSIAAFREAQARSRANSPVPSFRPPSTADTLRVDANGRKRASTVSVVSGTDQPQLNKNIAAAPMPSFRPGSSADTSSDDSDSEEDEDEEVDSDGEPLPKPARKRTITRRADGVRARSDAGNSPVTTPIDQPSHESPKLSNAAPSLTNHALYTRTRASVSTSALTPSAAARRASILAAANSASSSHIQSRTPPPQLKDDSDQSTDSEYTDSEDMPLSDLLAPRRPGSSASNRSSSRPRMPAKPLIDINSLAGGPPLITPILRHEDSLRNMNAKRKEQGGEKDQPFSIPAVLALSSSTSPPISPSVSKHNAMPTNKPAIPTHYRKSSSDVPALAKSEGPDNDDDLMNAIRLVGSLDKAQESILWNCQTL</sequence>
<feature type="region of interest" description="Disordered" evidence="1">
    <location>
        <begin position="420"/>
        <end position="507"/>
    </location>
</feature>
<feature type="compositionally biased region" description="Low complexity" evidence="1">
    <location>
        <begin position="537"/>
        <end position="549"/>
    </location>
</feature>
<feature type="compositionally biased region" description="Polar residues" evidence="1">
    <location>
        <begin position="381"/>
        <end position="391"/>
    </location>
</feature>
<feature type="compositionally biased region" description="Polar residues" evidence="1">
    <location>
        <begin position="363"/>
        <end position="373"/>
    </location>
</feature>
<feature type="compositionally biased region" description="Polar residues" evidence="1">
    <location>
        <begin position="286"/>
        <end position="301"/>
    </location>
</feature>
<keyword evidence="3" id="KW-1185">Reference proteome</keyword>